<comment type="caution">
    <text evidence="2">The sequence shown here is derived from an EMBL/GenBank/DDBJ whole genome shotgun (WGS) entry which is preliminary data.</text>
</comment>
<evidence type="ECO:0000259" key="1">
    <source>
        <dbReference type="PROSITE" id="PS50144"/>
    </source>
</evidence>
<evidence type="ECO:0000313" key="3">
    <source>
        <dbReference type="Proteomes" id="UP001054837"/>
    </source>
</evidence>
<accession>A0AAV4R8B1</accession>
<gene>
    <name evidence="2" type="primary">Tdpoz5_39</name>
    <name evidence="2" type="ORF">CDAR_501121</name>
</gene>
<protein>
    <submittedName>
        <fullName evidence="2">TD and POZ domain-containing protein 5</fullName>
    </submittedName>
</protein>
<dbReference type="InterPro" id="IPR002083">
    <property type="entry name" value="MATH/TRAF_dom"/>
</dbReference>
<proteinExistence type="predicted"/>
<dbReference type="EMBL" id="BPLQ01005740">
    <property type="protein sequence ID" value="GIY16881.1"/>
    <property type="molecule type" value="Genomic_DNA"/>
</dbReference>
<feature type="domain" description="MATH" evidence="1">
    <location>
        <begin position="1"/>
        <end position="109"/>
    </location>
</feature>
<dbReference type="CDD" id="cd00121">
    <property type="entry name" value="MATH"/>
    <property type="match status" value="1"/>
</dbReference>
<name>A0AAV4R8B1_9ARAC</name>
<dbReference type="Proteomes" id="UP001054837">
    <property type="component" value="Unassembled WGS sequence"/>
</dbReference>
<evidence type="ECO:0000313" key="2">
    <source>
        <dbReference type="EMBL" id="GIY16881.1"/>
    </source>
</evidence>
<dbReference type="Pfam" id="PF22486">
    <property type="entry name" value="MATH_2"/>
    <property type="match status" value="1"/>
</dbReference>
<dbReference type="InterPro" id="IPR008974">
    <property type="entry name" value="TRAF-like"/>
</dbReference>
<dbReference type="SUPFAM" id="SSF49599">
    <property type="entry name" value="TRAF domain-like"/>
    <property type="match status" value="1"/>
</dbReference>
<keyword evidence="3" id="KW-1185">Reference proteome</keyword>
<sequence>MSPECVIDMEGIDTKWKLCIYPRGDRDENFLSVYLHRKQDVGGPDTIDLTYKLEMCSQGSIVYQRDACVHKFEKNDFWGYPKFIEREVVFNIRRSEILQLDTLSIRCTMWRNDGKDIMGQFYALSDIQVTRRSFAWDIIDFSHLQVNKKHSVSINSMSKVVLITLDLFFSGGQYSEETINITVCFSDPTIEFLTFNYFLMDAEGQRVDCGKQEILSDQFKKETTFALPLSKTKIMQNKEQYLVKDALLLRCEYSFSTGDILEGIERIDFGNVSSKTQNVIIEKQTAFNTERKLIKHSISLSEDFKKLYENPSLSDVELRTKTKNSMYTRLFFVPDLRYLIPKSAMT</sequence>
<dbReference type="Gene3D" id="2.60.210.10">
    <property type="entry name" value="Apoptosis, Tumor Necrosis Factor Receptor Associated Protein 2, Chain A"/>
    <property type="match status" value="1"/>
</dbReference>
<organism evidence="2 3">
    <name type="scientific">Caerostris darwini</name>
    <dbReference type="NCBI Taxonomy" id="1538125"/>
    <lineage>
        <taxon>Eukaryota</taxon>
        <taxon>Metazoa</taxon>
        <taxon>Ecdysozoa</taxon>
        <taxon>Arthropoda</taxon>
        <taxon>Chelicerata</taxon>
        <taxon>Arachnida</taxon>
        <taxon>Araneae</taxon>
        <taxon>Araneomorphae</taxon>
        <taxon>Entelegynae</taxon>
        <taxon>Araneoidea</taxon>
        <taxon>Araneidae</taxon>
        <taxon>Caerostris</taxon>
    </lineage>
</organism>
<dbReference type="AlphaFoldDB" id="A0AAV4R8B1"/>
<dbReference type="PROSITE" id="PS50144">
    <property type="entry name" value="MATH"/>
    <property type="match status" value="1"/>
</dbReference>
<reference evidence="2 3" key="1">
    <citation type="submission" date="2021-06" db="EMBL/GenBank/DDBJ databases">
        <title>Caerostris darwini draft genome.</title>
        <authorList>
            <person name="Kono N."/>
            <person name="Arakawa K."/>
        </authorList>
    </citation>
    <scope>NUCLEOTIDE SEQUENCE [LARGE SCALE GENOMIC DNA]</scope>
</reference>